<name>A0A0A2JSN5_PENEN</name>
<dbReference type="RefSeq" id="XP_016597425.1">
    <property type="nucleotide sequence ID" value="XM_016740303.1"/>
</dbReference>
<evidence type="ECO:0000313" key="1">
    <source>
        <dbReference type="EMBL" id="KGO55210.1"/>
    </source>
</evidence>
<comment type="caution">
    <text evidence="1">The sequence shown here is derived from an EMBL/GenBank/DDBJ whole genome shotgun (WGS) entry which is preliminary data.</text>
</comment>
<accession>A0A0A2JSN5</accession>
<dbReference type="InterPro" id="IPR021858">
    <property type="entry name" value="Fun_TF"/>
</dbReference>
<dbReference type="AlphaFoldDB" id="A0A0A2JSN5"/>
<organism evidence="1 2">
    <name type="scientific">Penicillium expansum</name>
    <name type="common">Blue mold rot fungus</name>
    <dbReference type="NCBI Taxonomy" id="27334"/>
    <lineage>
        <taxon>Eukaryota</taxon>
        <taxon>Fungi</taxon>
        <taxon>Dikarya</taxon>
        <taxon>Ascomycota</taxon>
        <taxon>Pezizomycotina</taxon>
        <taxon>Eurotiomycetes</taxon>
        <taxon>Eurotiomycetidae</taxon>
        <taxon>Eurotiales</taxon>
        <taxon>Aspergillaceae</taxon>
        <taxon>Penicillium</taxon>
    </lineage>
</organism>
<dbReference type="STRING" id="27334.A0A0A2JSN5"/>
<dbReference type="Pfam" id="PF11951">
    <property type="entry name" value="Fungal_trans_2"/>
    <property type="match status" value="1"/>
</dbReference>
<gene>
    <name evidence="1" type="ORF">PEX2_030280</name>
</gene>
<evidence type="ECO:0000313" key="2">
    <source>
        <dbReference type="Proteomes" id="UP000030143"/>
    </source>
</evidence>
<dbReference type="GeneID" id="27675722"/>
<dbReference type="EMBL" id="JQFZ01000202">
    <property type="protein sequence ID" value="KGO55210.1"/>
    <property type="molecule type" value="Genomic_DNA"/>
</dbReference>
<dbReference type="VEuPathDB" id="FungiDB:PEXP_043570"/>
<dbReference type="Proteomes" id="UP000030143">
    <property type="component" value="Unassembled WGS sequence"/>
</dbReference>
<dbReference type="HOGENOM" id="CLU_1251038_0_0_1"/>
<protein>
    <submittedName>
        <fullName evidence="1">Uncharacterized protein</fullName>
    </submittedName>
</protein>
<sequence>MPFPKPFGSMDGATHLTQFAIAQTEKLAAAIESYEYKKIPVPEHLTAGINQLSTHLQTFQPGYDIPLVFNTGDDPKEIMHNNLELAWYLSANVYFHNRLLNIFDNDLRPTVEDILECLRRAEEIKMKLQPDLLCRDLPVTFPAFVASCNAIDRRPWKYFWRSLQQYDCPNISAQWGVVKEIWEFLDDFRAVGAKNLSWVDLMQVSETMPFRLSDLHESVGV</sequence>
<proteinExistence type="predicted"/>
<reference evidence="1 2" key="1">
    <citation type="journal article" date="2015" name="Mol. Plant Microbe Interact.">
        <title>Genome, transcriptome, and functional analyses of Penicillium expansum provide new insights into secondary metabolism and pathogenicity.</title>
        <authorList>
            <person name="Ballester A.R."/>
            <person name="Marcet-Houben M."/>
            <person name="Levin E."/>
            <person name="Sela N."/>
            <person name="Selma-Lazaro C."/>
            <person name="Carmona L."/>
            <person name="Wisniewski M."/>
            <person name="Droby S."/>
            <person name="Gonzalez-Candelas L."/>
            <person name="Gabaldon T."/>
        </authorList>
    </citation>
    <scope>NUCLEOTIDE SEQUENCE [LARGE SCALE GENOMIC DNA]</scope>
    <source>
        <strain evidence="1 2">MD-8</strain>
    </source>
</reference>
<keyword evidence="2" id="KW-1185">Reference proteome</keyword>